<feature type="chain" id="PRO_5002311111" description="Leucine-rich repeat-containing N-terminal plant-type domain-containing protein" evidence="14">
    <location>
        <begin position="29"/>
        <end position="1011"/>
    </location>
</feature>
<dbReference type="InterPro" id="IPR032675">
    <property type="entry name" value="LRR_dom_sf"/>
</dbReference>
<proteinExistence type="inferred from homology"/>
<evidence type="ECO:0000256" key="1">
    <source>
        <dbReference type="ARBA" id="ARBA00004162"/>
    </source>
</evidence>
<dbReference type="InterPro" id="IPR001611">
    <property type="entry name" value="Leu-rich_rpt"/>
</dbReference>
<dbReference type="Gene3D" id="3.80.10.10">
    <property type="entry name" value="Ribonuclease Inhibitor"/>
    <property type="match status" value="5"/>
</dbReference>
<comment type="similarity">
    <text evidence="2">Belongs to the RLP family.</text>
</comment>
<dbReference type="GO" id="GO:0005886">
    <property type="term" value="C:plasma membrane"/>
    <property type="evidence" value="ECO:0007669"/>
    <property type="project" value="UniProtKB-SubCell"/>
</dbReference>
<keyword evidence="4" id="KW-0433">Leucine-rich repeat</keyword>
<dbReference type="PRINTS" id="PR00019">
    <property type="entry name" value="LEURICHRPT"/>
</dbReference>
<evidence type="ECO:0000256" key="5">
    <source>
        <dbReference type="ARBA" id="ARBA00022692"/>
    </source>
</evidence>
<evidence type="ECO:0000256" key="10">
    <source>
        <dbReference type="ARBA" id="ARBA00023170"/>
    </source>
</evidence>
<accession>A0A0D6QRW2</accession>
<dbReference type="AlphaFoldDB" id="A0A0D6QRW2"/>
<reference evidence="16" key="1">
    <citation type="submission" date="2015-03" db="EMBL/GenBank/DDBJ databases">
        <title>A transcriptome of Araucaria cunninghamii, an australian fine timber species.</title>
        <authorList>
            <person name="Jing Yi C.J.Y."/>
            <person name="Yin San L.Y.S."/>
            <person name="Abdul Karim S.S."/>
            <person name="Wan Azmi N.N."/>
            <person name="Hercus R.R."/>
            <person name="Croft L.L."/>
        </authorList>
    </citation>
    <scope>NUCLEOTIDE SEQUENCE</scope>
    <source>
        <strain evidence="16">MI0301</strain>
        <tissue evidence="16">Leaf</tissue>
    </source>
</reference>
<sequence length="1011" mass="111483">MPTVHQLAVSMGMAFALAIAMTMHITSACFQNERTSLLHFKAGLVDYKARLSSWSGYNCCQWHGILCHSHSGHVIRLDLHNRRPDFYRGPGSNYLIGTIHQSLFNLQHLQLLDLSYNYFNGSVIPPQLAKLKRLNFLSLSHSGFRGEIPVELGNISTLRHLDLSNNYHIEDLEEVLKSSSFAGWVRNLRSLEYLAMKGVHLTMASERWGDALTSIASLSHVYLSDCRLSGSVPSLLNLTHLSHLHLSGNSFGFPIPEWFQHVSTLVSIDLSECELQGSIPLHFLHRSSLSNIELSYNSQLKGNLSFILNHSSSLTVLSVVGASSEWVDGYILEGVIPPSISNFSKLEKLYLSGNNLTGDVPPFGSALGRLSPLSEIDLSNNNLKGSIPPSVGRLSSLKHLDLSRNRLTGTIPDTISKLGGLQTLLLRFNSFTGNVTLSLFENQTRLKALDLSNNQLSVSISISSSWIPQFADMSYIGLRSCNIEGYLPAFLSSLYFLSFLDLSDNNIVGNIPTWLWDLPNLEGLNLSNNKLEGPVSILSFKSYQVIDLHRNGLQGSLPSISGEYLHFLDLSHNEFNGSIPATMGKVFYLVLSENNLSGGIPDSLCTESPLSLLDLSNNTLTGMISPNVGKCFQLSVLNLAENDFRGEIPKELGKTSLSTLNLNGNHLTGVIPSSIENCTGLQVFDVGHNKFDGSIPAWIGELKSLRILSLTSNNFQGTIPPQLSSLHNLQILDLSCNHFSGFIPQNLTNLHAMVNQNKSNEVQRLGFEGEYIGHVEIFYIVFIDEVTLWMKGQETPYIKIIKALKFIDLSSNELSGSIPWEMGFLKGLISLNISRNNLNSSIPKSLGGMAELEALDLSENKLSGKIPQDLVNLTFLEVLDLSDNHLSGLVPQGKQFLTFDASSFAGNPNLHGPPLDNTTALKAGRSQRGSQQEMNNTKGEAESDADEDDEMDRWWAVTMGLSFGVGFGVVLGVLCFHIRWGIKYFAVLDAVVGYLFDCRLGFTVEIRQRYS</sequence>
<evidence type="ECO:0000256" key="2">
    <source>
        <dbReference type="ARBA" id="ARBA00009592"/>
    </source>
</evidence>
<organism evidence="16">
    <name type="scientific">Araucaria cunninghamii</name>
    <name type="common">Hoop pine</name>
    <name type="synonym">Moreton Bay pine</name>
    <dbReference type="NCBI Taxonomy" id="56994"/>
    <lineage>
        <taxon>Eukaryota</taxon>
        <taxon>Viridiplantae</taxon>
        <taxon>Streptophyta</taxon>
        <taxon>Embryophyta</taxon>
        <taxon>Tracheophyta</taxon>
        <taxon>Spermatophyta</taxon>
        <taxon>Pinopsida</taxon>
        <taxon>Pinidae</taxon>
        <taxon>Conifers II</taxon>
        <taxon>Araucariales</taxon>
        <taxon>Araucariaceae</taxon>
        <taxon>Araucaria</taxon>
    </lineage>
</organism>
<dbReference type="PANTHER" id="PTHR27000">
    <property type="entry name" value="LEUCINE-RICH REPEAT RECEPTOR-LIKE PROTEIN KINASE FAMILY PROTEIN-RELATED"/>
    <property type="match status" value="1"/>
</dbReference>
<evidence type="ECO:0000256" key="4">
    <source>
        <dbReference type="ARBA" id="ARBA00022614"/>
    </source>
</evidence>
<evidence type="ECO:0000256" key="12">
    <source>
        <dbReference type="SAM" id="MobiDB-lite"/>
    </source>
</evidence>
<evidence type="ECO:0000313" key="16">
    <source>
        <dbReference type="EMBL" id="JAG93074.1"/>
    </source>
</evidence>
<dbReference type="Pfam" id="PF13855">
    <property type="entry name" value="LRR_8"/>
    <property type="match status" value="3"/>
</dbReference>
<evidence type="ECO:0000256" key="13">
    <source>
        <dbReference type="SAM" id="Phobius"/>
    </source>
</evidence>
<dbReference type="SUPFAM" id="SSF52058">
    <property type="entry name" value="L domain-like"/>
    <property type="match status" value="3"/>
</dbReference>
<dbReference type="EMBL" id="GCKF01048154">
    <property type="protein sequence ID" value="JAG93074.1"/>
    <property type="molecule type" value="Transcribed_RNA"/>
</dbReference>
<evidence type="ECO:0000256" key="8">
    <source>
        <dbReference type="ARBA" id="ARBA00022989"/>
    </source>
</evidence>
<dbReference type="PROSITE" id="PS51450">
    <property type="entry name" value="LRR"/>
    <property type="match status" value="1"/>
</dbReference>
<evidence type="ECO:0000256" key="6">
    <source>
        <dbReference type="ARBA" id="ARBA00022729"/>
    </source>
</evidence>
<comment type="subcellular location">
    <subcellularLocation>
        <location evidence="1">Cell membrane</location>
        <topology evidence="1">Single-pass membrane protein</topology>
    </subcellularLocation>
</comment>
<keyword evidence="8 13" id="KW-1133">Transmembrane helix</keyword>
<name>A0A0D6QRW2_ARACU</name>
<evidence type="ECO:0000256" key="14">
    <source>
        <dbReference type="SAM" id="SignalP"/>
    </source>
</evidence>
<keyword evidence="3" id="KW-1003">Cell membrane</keyword>
<dbReference type="FunFam" id="3.80.10.10:FF:000111">
    <property type="entry name" value="LRR receptor-like serine/threonine-protein kinase ERECTA"/>
    <property type="match status" value="1"/>
</dbReference>
<dbReference type="SMART" id="SM00369">
    <property type="entry name" value="LRR_TYP"/>
    <property type="match status" value="10"/>
</dbReference>
<dbReference type="InterPro" id="IPR003591">
    <property type="entry name" value="Leu-rich_rpt_typical-subtyp"/>
</dbReference>
<keyword evidence="9 13" id="KW-0472">Membrane</keyword>
<keyword evidence="6 14" id="KW-0732">Signal</keyword>
<dbReference type="Pfam" id="PF08263">
    <property type="entry name" value="LRRNT_2"/>
    <property type="match status" value="1"/>
</dbReference>
<keyword evidence="7" id="KW-0677">Repeat</keyword>
<keyword evidence="10" id="KW-0675">Receptor</keyword>
<feature type="region of interest" description="Disordered" evidence="12">
    <location>
        <begin position="908"/>
        <end position="947"/>
    </location>
</feature>
<feature type="transmembrane region" description="Helical" evidence="13">
    <location>
        <begin position="954"/>
        <end position="976"/>
    </location>
</feature>
<keyword evidence="11" id="KW-0325">Glycoprotein</keyword>
<feature type="domain" description="Leucine-rich repeat-containing N-terminal plant-type" evidence="15">
    <location>
        <begin position="32"/>
        <end position="67"/>
    </location>
</feature>
<evidence type="ECO:0000256" key="9">
    <source>
        <dbReference type="ARBA" id="ARBA00023136"/>
    </source>
</evidence>
<evidence type="ECO:0000256" key="7">
    <source>
        <dbReference type="ARBA" id="ARBA00022737"/>
    </source>
</evidence>
<feature type="compositionally biased region" description="Polar residues" evidence="12">
    <location>
        <begin position="927"/>
        <end position="938"/>
    </location>
</feature>
<evidence type="ECO:0000256" key="11">
    <source>
        <dbReference type="ARBA" id="ARBA00023180"/>
    </source>
</evidence>
<evidence type="ECO:0000259" key="15">
    <source>
        <dbReference type="Pfam" id="PF08263"/>
    </source>
</evidence>
<dbReference type="Pfam" id="PF00560">
    <property type="entry name" value="LRR_1"/>
    <property type="match status" value="9"/>
</dbReference>
<dbReference type="PANTHER" id="PTHR27000:SF803">
    <property type="entry name" value="RECEPTOR-LIKE PROTEIN 45"/>
    <property type="match status" value="1"/>
</dbReference>
<keyword evidence="5 13" id="KW-0812">Transmembrane</keyword>
<feature type="signal peptide" evidence="14">
    <location>
        <begin position="1"/>
        <end position="28"/>
    </location>
</feature>
<dbReference type="InterPro" id="IPR013210">
    <property type="entry name" value="LRR_N_plant-typ"/>
</dbReference>
<protein>
    <recommendedName>
        <fullName evidence="15">Leucine-rich repeat-containing N-terminal plant-type domain-containing protein</fullName>
    </recommendedName>
</protein>
<dbReference type="FunFam" id="3.80.10.10:FF:000095">
    <property type="entry name" value="LRR receptor-like serine/threonine-protein kinase GSO1"/>
    <property type="match status" value="2"/>
</dbReference>
<evidence type="ECO:0000256" key="3">
    <source>
        <dbReference type="ARBA" id="ARBA00022475"/>
    </source>
</evidence>